<feature type="domain" description="HAMP" evidence="6">
    <location>
        <begin position="81"/>
        <end position="121"/>
    </location>
</feature>
<dbReference type="InterPro" id="IPR052155">
    <property type="entry name" value="Biofilm_reg_signaling"/>
</dbReference>
<dbReference type="PANTHER" id="PTHR44757">
    <property type="entry name" value="DIGUANYLATE CYCLASE DGCP"/>
    <property type="match status" value="1"/>
</dbReference>
<dbReference type="OrthoDB" id="1316910at2"/>
<dbReference type="Gene3D" id="6.10.340.10">
    <property type="match status" value="1"/>
</dbReference>
<dbReference type="SMART" id="SM00091">
    <property type="entry name" value="PAS"/>
    <property type="match status" value="1"/>
</dbReference>
<dbReference type="PROSITE" id="PS50887">
    <property type="entry name" value="GGDEF"/>
    <property type="match status" value="1"/>
</dbReference>
<feature type="transmembrane region" description="Helical" evidence="2">
    <location>
        <begin position="20"/>
        <end position="39"/>
    </location>
</feature>
<dbReference type="GO" id="GO:0007165">
    <property type="term" value="P:signal transduction"/>
    <property type="evidence" value="ECO:0007669"/>
    <property type="project" value="InterPro"/>
</dbReference>
<dbReference type="EMBL" id="QLMD01000005">
    <property type="protein sequence ID" value="RAJ98416.1"/>
    <property type="molecule type" value="Genomic_DNA"/>
</dbReference>
<evidence type="ECO:0000313" key="8">
    <source>
        <dbReference type="EMBL" id="RAJ98416.1"/>
    </source>
</evidence>
<dbReference type="InterPro" id="IPR043128">
    <property type="entry name" value="Rev_trsase/Diguanyl_cyclase"/>
</dbReference>
<dbReference type="PROSITE" id="PS50113">
    <property type="entry name" value="PAC"/>
    <property type="match status" value="1"/>
</dbReference>
<keyword evidence="2" id="KW-1133">Transmembrane helix</keyword>
<dbReference type="CDD" id="cd01948">
    <property type="entry name" value="EAL"/>
    <property type="match status" value="1"/>
</dbReference>
<dbReference type="PANTHER" id="PTHR44757:SF2">
    <property type="entry name" value="BIOFILM ARCHITECTURE MAINTENANCE PROTEIN MBAA"/>
    <property type="match status" value="1"/>
</dbReference>
<sequence>MIARLKALLNYRMAFSRWLWLYALVMVVLLALSMMPEIIFQSAHLWQSSVVTFGLISFALGFTWLTVGHFKSFMARIELFARAITDGNLNTPMPTQDDHGEVARIFQAMNEMQQQLSQHFNALRNEEAHNALLVQAINQSSNSVMVTDLHARIVYVNDAFVDNSGYTRDEVIGHTPKLIQSGKTSPLVYQQMRTLLAQGDSWRGELINRRKDGSEFIETVSITPVRDAQGQIYRYMAVKEDITEMRRAQDSIERLAYYDPLTDLPNRRYFLDQLNRKIAAVRRQSDQFSLIFIDLNRFKEINDSQGHVVGDKVLMEVAARFAAKVRDNDLLARLGGDEFVLVVEETDPKLLDSVVKRLLATLRYGVRVSEGRYDISASFGVAIYPHHGDNSADLLRHADVAMYQAKHSPSHVVIYDRRMSEKVEREVAIAGQLQQALKDGTGLELYVQGQFNITTRELSGGEVLLRWHDPLMGRISPADFIPIAEERGLIGALDKFVLQQSCQAIQQWQQQGRGLSQRLSVNVSMASFEQADFGIWLEQLLDRFDINGHQLELEITESGLMHNPKGALKTASLLKQLGISLAIDDFGTGYSSLAYLKQFNATKVKVDQAFIMGITDQERSQAIVRATIGMVRELGMQVLAEGVETEQDAAWLVAAGCQFAQGYLFARPMRINEFADSWLPS</sequence>
<evidence type="ECO:0000313" key="9">
    <source>
        <dbReference type="Proteomes" id="UP000249203"/>
    </source>
</evidence>
<dbReference type="InterPro" id="IPR001633">
    <property type="entry name" value="EAL_dom"/>
</dbReference>
<dbReference type="NCBIfam" id="TIGR00229">
    <property type="entry name" value="sensory_box"/>
    <property type="match status" value="1"/>
</dbReference>
<dbReference type="InterPro" id="IPR035965">
    <property type="entry name" value="PAS-like_dom_sf"/>
</dbReference>
<evidence type="ECO:0000259" key="5">
    <source>
        <dbReference type="PROSITE" id="PS50883"/>
    </source>
</evidence>
<dbReference type="CDD" id="cd00130">
    <property type="entry name" value="PAS"/>
    <property type="match status" value="1"/>
</dbReference>
<dbReference type="SMART" id="SM00052">
    <property type="entry name" value="EAL"/>
    <property type="match status" value="1"/>
</dbReference>
<dbReference type="GO" id="GO:0016020">
    <property type="term" value="C:membrane"/>
    <property type="evidence" value="ECO:0007669"/>
    <property type="project" value="InterPro"/>
</dbReference>
<dbReference type="Gene3D" id="3.30.450.20">
    <property type="entry name" value="PAS domain"/>
    <property type="match status" value="1"/>
</dbReference>
<feature type="transmembrane region" description="Helical" evidence="2">
    <location>
        <begin position="45"/>
        <end position="67"/>
    </location>
</feature>
<dbReference type="InterPro" id="IPR029787">
    <property type="entry name" value="Nucleotide_cyclase"/>
</dbReference>
<evidence type="ECO:0000259" key="3">
    <source>
        <dbReference type="PROSITE" id="PS50112"/>
    </source>
</evidence>
<dbReference type="InterPro" id="IPR000700">
    <property type="entry name" value="PAS-assoc_C"/>
</dbReference>
<dbReference type="CDD" id="cd01949">
    <property type="entry name" value="GGDEF"/>
    <property type="match status" value="1"/>
</dbReference>
<feature type="domain" description="PAS" evidence="3">
    <location>
        <begin position="129"/>
        <end position="175"/>
    </location>
</feature>
<dbReference type="InterPro" id="IPR035919">
    <property type="entry name" value="EAL_sf"/>
</dbReference>
<accession>A0A327X0C3</accession>
<comment type="cofactor">
    <cofactor evidence="1">
        <name>Mg(2+)</name>
        <dbReference type="ChEBI" id="CHEBI:18420"/>
    </cofactor>
</comment>
<evidence type="ECO:0000259" key="4">
    <source>
        <dbReference type="PROSITE" id="PS50113"/>
    </source>
</evidence>
<dbReference type="Pfam" id="PF13426">
    <property type="entry name" value="PAS_9"/>
    <property type="match status" value="1"/>
</dbReference>
<reference evidence="8 9" key="1">
    <citation type="submission" date="2018-06" db="EMBL/GenBank/DDBJ databases">
        <title>Genomic Encyclopedia of Type Strains, Phase III (KMG-III): the genomes of soil and plant-associated and newly described type strains.</title>
        <authorList>
            <person name="Whitman W."/>
        </authorList>
    </citation>
    <scope>NUCLEOTIDE SEQUENCE [LARGE SCALE GENOMIC DNA]</scope>
    <source>
        <strain evidence="8 9">CGMCC 1.15366</strain>
    </source>
</reference>
<dbReference type="InterPro" id="IPR003660">
    <property type="entry name" value="HAMP_dom"/>
</dbReference>
<dbReference type="Proteomes" id="UP000249203">
    <property type="component" value="Unassembled WGS sequence"/>
</dbReference>
<dbReference type="GO" id="GO:0003824">
    <property type="term" value="F:catalytic activity"/>
    <property type="evidence" value="ECO:0007669"/>
    <property type="project" value="UniProtKB-ARBA"/>
</dbReference>
<dbReference type="RefSeq" id="WP_126818989.1">
    <property type="nucleotide sequence ID" value="NZ_PIPK01000005.1"/>
</dbReference>
<evidence type="ECO:0000256" key="2">
    <source>
        <dbReference type="SAM" id="Phobius"/>
    </source>
</evidence>
<comment type="caution">
    <text evidence="8">The sequence shown here is derived from an EMBL/GenBank/DDBJ whole genome shotgun (WGS) entry which is preliminary data.</text>
</comment>
<feature type="domain" description="GGDEF" evidence="7">
    <location>
        <begin position="286"/>
        <end position="417"/>
    </location>
</feature>
<dbReference type="SMART" id="SM00304">
    <property type="entry name" value="HAMP"/>
    <property type="match status" value="1"/>
</dbReference>
<dbReference type="InterPro" id="IPR001610">
    <property type="entry name" value="PAC"/>
</dbReference>
<gene>
    <name evidence="8" type="ORF">B0I24_105169</name>
</gene>
<dbReference type="SUPFAM" id="SSF55073">
    <property type="entry name" value="Nucleotide cyclase"/>
    <property type="match status" value="1"/>
</dbReference>
<feature type="domain" description="EAL" evidence="5">
    <location>
        <begin position="426"/>
        <end position="681"/>
    </location>
</feature>
<dbReference type="SUPFAM" id="SSF141868">
    <property type="entry name" value="EAL domain-like"/>
    <property type="match status" value="1"/>
</dbReference>
<evidence type="ECO:0000259" key="6">
    <source>
        <dbReference type="PROSITE" id="PS50885"/>
    </source>
</evidence>
<dbReference type="Pfam" id="PF00563">
    <property type="entry name" value="EAL"/>
    <property type="match status" value="1"/>
</dbReference>
<proteinExistence type="predicted"/>
<dbReference type="SUPFAM" id="SSF158472">
    <property type="entry name" value="HAMP domain-like"/>
    <property type="match status" value="1"/>
</dbReference>
<dbReference type="Pfam" id="PF00672">
    <property type="entry name" value="HAMP"/>
    <property type="match status" value="1"/>
</dbReference>
<dbReference type="Gene3D" id="3.20.20.450">
    <property type="entry name" value="EAL domain"/>
    <property type="match status" value="1"/>
</dbReference>
<evidence type="ECO:0000256" key="1">
    <source>
        <dbReference type="ARBA" id="ARBA00001946"/>
    </source>
</evidence>
<dbReference type="FunFam" id="3.30.70.270:FF:000001">
    <property type="entry name" value="Diguanylate cyclase domain protein"/>
    <property type="match status" value="1"/>
</dbReference>
<dbReference type="InterPro" id="IPR000160">
    <property type="entry name" value="GGDEF_dom"/>
</dbReference>
<feature type="domain" description="PAC" evidence="4">
    <location>
        <begin position="200"/>
        <end position="254"/>
    </location>
</feature>
<dbReference type="AlphaFoldDB" id="A0A327X0C3"/>
<keyword evidence="2" id="KW-0472">Membrane</keyword>
<dbReference type="PROSITE" id="PS50885">
    <property type="entry name" value="HAMP"/>
    <property type="match status" value="1"/>
</dbReference>
<dbReference type="SUPFAM" id="SSF55785">
    <property type="entry name" value="PYP-like sensor domain (PAS domain)"/>
    <property type="match status" value="1"/>
</dbReference>
<name>A0A327X0C3_9GAMM</name>
<dbReference type="Gene3D" id="3.30.70.270">
    <property type="match status" value="1"/>
</dbReference>
<protein>
    <submittedName>
        <fullName evidence="8">PAS domain S-box-containing protein/diguanylate cyclase (GGDEF)-like protein</fullName>
    </submittedName>
</protein>
<keyword evidence="2" id="KW-0812">Transmembrane</keyword>
<dbReference type="PROSITE" id="PS50883">
    <property type="entry name" value="EAL"/>
    <property type="match status" value="1"/>
</dbReference>
<dbReference type="NCBIfam" id="TIGR00254">
    <property type="entry name" value="GGDEF"/>
    <property type="match status" value="1"/>
</dbReference>
<dbReference type="Pfam" id="PF00990">
    <property type="entry name" value="GGDEF"/>
    <property type="match status" value="1"/>
</dbReference>
<dbReference type="PROSITE" id="PS50112">
    <property type="entry name" value="PAS"/>
    <property type="match status" value="1"/>
</dbReference>
<dbReference type="CDD" id="cd06225">
    <property type="entry name" value="HAMP"/>
    <property type="match status" value="1"/>
</dbReference>
<dbReference type="InterPro" id="IPR000014">
    <property type="entry name" value="PAS"/>
</dbReference>
<evidence type="ECO:0000259" key="7">
    <source>
        <dbReference type="PROSITE" id="PS50887"/>
    </source>
</evidence>
<dbReference type="SMART" id="SM00086">
    <property type="entry name" value="PAC"/>
    <property type="match status" value="1"/>
</dbReference>
<organism evidence="8 9">
    <name type="scientific">Aliidiomarina maris</name>
    <dbReference type="NCBI Taxonomy" id="531312"/>
    <lineage>
        <taxon>Bacteria</taxon>
        <taxon>Pseudomonadati</taxon>
        <taxon>Pseudomonadota</taxon>
        <taxon>Gammaproteobacteria</taxon>
        <taxon>Alteromonadales</taxon>
        <taxon>Idiomarinaceae</taxon>
        <taxon>Aliidiomarina</taxon>
    </lineage>
</organism>
<dbReference type="SMART" id="SM00267">
    <property type="entry name" value="GGDEF"/>
    <property type="match status" value="1"/>
</dbReference>